<dbReference type="EMBL" id="JADBJN010000155">
    <property type="protein sequence ID" value="KAG5666096.1"/>
    <property type="molecule type" value="Genomic_DNA"/>
</dbReference>
<protein>
    <submittedName>
        <fullName evidence="1">Uncharacterized protein</fullName>
    </submittedName>
</protein>
<evidence type="ECO:0000313" key="2">
    <source>
        <dbReference type="Proteomes" id="UP001107558"/>
    </source>
</evidence>
<keyword evidence="2" id="KW-1185">Reference proteome</keyword>
<evidence type="ECO:0000313" key="1">
    <source>
        <dbReference type="EMBL" id="KAG5666096.1"/>
    </source>
</evidence>
<dbReference type="OrthoDB" id="7454255at2759"/>
<name>A0A9J6B922_POLVA</name>
<organism evidence="1 2">
    <name type="scientific">Polypedilum vanderplanki</name>
    <name type="common">Sleeping chironomid midge</name>
    <dbReference type="NCBI Taxonomy" id="319348"/>
    <lineage>
        <taxon>Eukaryota</taxon>
        <taxon>Metazoa</taxon>
        <taxon>Ecdysozoa</taxon>
        <taxon>Arthropoda</taxon>
        <taxon>Hexapoda</taxon>
        <taxon>Insecta</taxon>
        <taxon>Pterygota</taxon>
        <taxon>Neoptera</taxon>
        <taxon>Endopterygota</taxon>
        <taxon>Diptera</taxon>
        <taxon>Nematocera</taxon>
        <taxon>Chironomoidea</taxon>
        <taxon>Chironomidae</taxon>
        <taxon>Chironominae</taxon>
        <taxon>Polypedilum</taxon>
        <taxon>Polypedilum</taxon>
    </lineage>
</organism>
<sequence>MEALLLTSELNSWSNGLFESVNIRRVNIIKSKDNLNSTAFVSFWTEQAKFNFLHFLRSKQKDSDGRFIPILAEHIFTQVPHSSHRNAARTIDYFRSPMTKLNHKFFSLLRKSLPKKSAAIYIGYGFVTIRFGLKTITVTTISSAEKLCQNFL</sequence>
<proteinExistence type="predicted"/>
<dbReference type="AlphaFoldDB" id="A0A9J6B922"/>
<dbReference type="Proteomes" id="UP001107558">
    <property type="component" value="Unassembled WGS sequence"/>
</dbReference>
<reference evidence="1" key="1">
    <citation type="submission" date="2021-03" db="EMBL/GenBank/DDBJ databases">
        <title>Chromosome level genome of the anhydrobiotic midge Polypedilum vanderplanki.</title>
        <authorList>
            <person name="Yoshida Y."/>
            <person name="Kikawada T."/>
            <person name="Gusev O."/>
        </authorList>
    </citation>
    <scope>NUCLEOTIDE SEQUENCE</scope>
    <source>
        <strain evidence="1">NIAS01</strain>
        <tissue evidence="1">Whole body or cell culture</tissue>
    </source>
</reference>
<comment type="caution">
    <text evidence="1">The sequence shown here is derived from an EMBL/GenBank/DDBJ whole genome shotgun (WGS) entry which is preliminary data.</text>
</comment>
<gene>
    <name evidence="1" type="ORF">PVAND_017689</name>
</gene>
<accession>A0A9J6B922</accession>